<sequence length="173" mass="18847">MSKIEQWRLVTVALLFGVVLSACVSNQSKPTDAGAASQTSQAATSRSVPPGMNAQGEVVDSSQIEGGHGKQVTGLNDWEGEITGKSFRGAKFDRLKIGMPMKQVTDLIGEPSDQGAYMTGKAWIPFYFGSDRYRHELVYKNQGRLIFAGGAIGDFSSGHLTWIIYNPREPAYR</sequence>
<proteinExistence type="predicted"/>
<protein>
    <recommendedName>
        <fullName evidence="4">Outer membrane protein assembly factor BamE</fullName>
    </recommendedName>
</protein>
<feature type="compositionally biased region" description="Low complexity" evidence="1">
    <location>
        <begin position="35"/>
        <end position="47"/>
    </location>
</feature>
<gene>
    <name evidence="2" type="ORF">G3480_08820</name>
</gene>
<name>A0A6P1DRA5_9GAMM</name>
<dbReference type="PROSITE" id="PS51257">
    <property type="entry name" value="PROKAR_LIPOPROTEIN"/>
    <property type="match status" value="1"/>
</dbReference>
<reference evidence="2 3" key="2">
    <citation type="submission" date="2020-02" db="EMBL/GenBank/DDBJ databases">
        <title>Genome sequences of Thiorhodococcus mannitoliphagus and Thiorhodococcus minor, purple sulfur photosynthetic bacteria in the gammaproteobacterial family, Chromatiaceae.</title>
        <authorList>
            <person name="Aviles F.A."/>
            <person name="Meyer T.E."/>
            <person name="Kyndt J.A."/>
        </authorList>
    </citation>
    <scope>NUCLEOTIDE SEQUENCE [LARGE SCALE GENOMIC DNA]</scope>
    <source>
        <strain evidence="2 3">DSM 18266</strain>
    </source>
</reference>
<dbReference type="AlphaFoldDB" id="A0A6P1DRA5"/>
<evidence type="ECO:0000256" key="1">
    <source>
        <dbReference type="SAM" id="MobiDB-lite"/>
    </source>
</evidence>
<keyword evidence="3" id="KW-1185">Reference proteome</keyword>
<evidence type="ECO:0000313" key="3">
    <source>
        <dbReference type="Proteomes" id="UP000471640"/>
    </source>
</evidence>
<feature type="region of interest" description="Disordered" evidence="1">
    <location>
        <begin position="29"/>
        <end position="76"/>
    </location>
</feature>
<accession>A0A6P1DRA5</accession>
<evidence type="ECO:0008006" key="4">
    <source>
        <dbReference type="Google" id="ProtNLM"/>
    </source>
</evidence>
<dbReference type="RefSeq" id="WP_164653503.1">
    <property type="nucleotide sequence ID" value="NZ_JAAIJR010000027.1"/>
</dbReference>
<dbReference type="EMBL" id="JAAIJR010000027">
    <property type="protein sequence ID" value="NEX20409.1"/>
    <property type="molecule type" value="Genomic_DNA"/>
</dbReference>
<organism evidence="2 3">
    <name type="scientific">Thiorhodococcus mannitoliphagus</name>
    <dbReference type="NCBI Taxonomy" id="329406"/>
    <lineage>
        <taxon>Bacteria</taxon>
        <taxon>Pseudomonadati</taxon>
        <taxon>Pseudomonadota</taxon>
        <taxon>Gammaproteobacteria</taxon>
        <taxon>Chromatiales</taxon>
        <taxon>Chromatiaceae</taxon>
        <taxon>Thiorhodococcus</taxon>
    </lineage>
</organism>
<comment type="caution">
    <text evidence="2">The sequence shown here is derived from an EMBL/GenBank/DDBJ whole genome shotgun (WGS) entry which is preliminary data.</text>
</comment>
<dbReference type="Proteomes" id="UP000471640">
    <property type="component" value="Unassembled WGS sequence"/>
</dbReference>
<evidence type="ECO:0000313" key="2">
    <source>
        <dbReference type="EMBL" id="NEX20409.1"/>
    </source>
</evidence>
<reference evidence="3" key="1">
    <citation type="journal article" date="2020" name="Microbiol. Resour. Announc.">
        <title>Draft Genome Sequences of Thiorhodococcus mannitoliphagus and Thiorhodococcus minor, Purple Sulfur Photosynthetic Bacteria in the Gammaproteobacterial Family Chromatiaceae.</title>
        <authorList>
            <person name="Aviles F.A."/>
            <person name="Meyer T.E."/>
            <person name="Kyndt J.A."/>
        </authorList>
    </citation>
    <scope>NUCLEOTIDE SEQUENCE [LARGE SCALE GENOMIC DNA]</scope>
    <source>
        <strain evidence="3">DSM 18266</strain>
    </source>
</reference>